<organism evidence="2">
    <name type="scientific">uncultured Microvirga sp</name>
    <dbReference type="NCBI Taxonomy" id="412392"/>
    <lineage>
        <taxon>Bacteria</taxon>
        <taxon>Pseudomonadati</taxon>
        <taxon>Pseudomonadota</taxon>
        <taxon>Alphaproteobacteria</taxon>
        <taxon>Hyphomicrobiales</taxon>
        <taxon>Methylobacteriaceae</taxon>
        <taxon>Microvirga</taxon>
        <taxon>environmental samples</taxon>
    </lineage>
</organism>
<proteinExistence type="predicted"/>
<dbReference type="AlphaFoldDB" id="A0A6J4LC23"/>
<feature type="region of interest" description="Disordered" evidence="1">
    <location>
        <begin position="27"/>
        <end position="46"/>
    </location>
</feature>
<protein>
    <submittedName>
        <fullName evidence="2">FIG00450516: Zinc-finger domain protein</fullName>
    </submittedName>
</protein>
<keyword evidence="2" id="KW-0863">Zinc-finger</keyword>
<dbReference type="EMBL" id="CADCUC010000267">
    <property type="protein sequence ID" value="CAA9328675.1"/>
    <property type="molecule type" value="Genomic_DNA"/>
</dbReference>
<gene>
    <name evidence="2" type="ORF">AVDCRST_MAG90-1398</name>
</gene>
<dbReference type="GO" id="GO:0008270">
    <property type="term" value="F:zinc ion binding"/>
    <property type="evidence" value="ECO:0007669"/>
    <property type="project" value="UniProtKB-KW"/>
</dbReference>
<reference evidence="2" key="1">
    <citation type="submission" date="2020-02" db="EMBL/GenBank/DDBJ databases">
        <authorList>
            <person name="Meier V. D."/>
        </authorList>
    </citation>
    <scope>NUCLEOTIDE SEQUENCE</scope>
    <source>
        <strain evidence="2">AVDCRST_MAG90</strain>
    </source>
</reference>
<evidence type="ECO:0000313" key="2">
    <source>
        <dbReference type="EMBL" id="CAA9328675.1"/>
    </source>
</evidence>
<sequence>GRPHHSPLPQRRGGRGHPGWLARVHVHRSEPTLRPSARLPRHGFGGRHRVPVLLDALQVPGESRLRAGESARMPLSRAGRPRARSQGRTRQRPAL</sequence>
<feature type="region of interest" description="Disordered" evidence="1">
    <location>
        <begin position="62"/>
        <end position="95"/>
    </location>
</feature>
<keyword evidence="2" id="KW-0479">Metal-binding</keyword>
<feature type="compositionally biased region" description="Basic residues" evidence="1">
    <location>
        <begin position="79"/>
        <end position="95"/>
    </location>
</feature>
<keyword evidence="2" id="KW-0862">Zinc</keyword>
<feature type="non-terminal residue" evidence="2">
    <location>
        <position position="1"/>
    </location>
</feature>
<name>A0A6J4LC23_9HYPH</name>
<feature type="non-terminal residue" evidence="2">
    <location>
        <position position="95"/>
    </location>
</feature>
<accession>A0A6J4LC23</accession>
<evidence type="ECO:0000256" key="1">
    <source>
        <dbReference type="SAM" id="MobiDB-lite"/>
    </source>
</evidence>